<evidence type="ECO:0000313" key="1">
    <source>
        <dbReference type="EMBL" id="MEY8764665.1"/>
    </source>
</evidence>
<gene>
    <name evidence="1" type="ORF">AB8S09_13655</name>
</gene>
<protein>
    <submittedName>
        <fullName evidence="1">Non-oxidative hydroxyarylic acid decarboxylases subunit D</fullName>
    </submittedName>
</protein>
<organism evidence="1 2">
    <name type="scientific">Clostridium lapidicellarium</name>
    <dbReference type="NCBI Taxonomy" id="3240931"/>
    <lineage>
        <taxon>Bacteria</taxon>
        <taxon>Bacillati</taxon>
        <taxon>Bacillota</taxon>
        <taxon>Clostridia</taxon>
        <taxon>Eubacteriales</taxon>
        <taxon>Clostridiaceae</taxon>
        <taxon>Clostridium</taxon>
    </lineage>
</organism>
<dbReference type="EMBL" id="JBGFFE010000026">
    <property type="protein sequence ID" value="MEY8764665.1"/>
    <property type="molecule type" value="Genomic_DNA"/>
</dbReference>
<dbReference type="Pfam" id="PF26358">
    <property type="entry name" value="EcdD_BsdD_detox"/>
    <property type="match status" value="1"/>
</dbReference>
<dbReference type="RefSeq" id="WP_294184652.1">
    <property type="nucleotide sequence ID" value="NZ_JBGFFE010000026.1"/>
</dbReference>
<comment type="caution">
    <text evidence="1">The sequence shown here is derived from an EMBL/GenBank/DDBJ whole genome shotgun (WGS) entry which is preliminary data.</text>
</comment>
<sequence length="77" mass="9072">MICPRCESENVEVMAKSPNGDVWEVYICNDCCFSWRSTEDSYIRDPKKYNKKFKINREEIKNLPKMPPVPEIVDGEK</sequence>
<proteinExistence type="predicted"/>
<dbReference type="NCBIfam" id="NF041205">
    <property type="entry name" value="VdcD"/>
    <property type="match status" value="1"/>
</dbReference>
<name>A0ABV4E0J3_9CLOT</name>
<reference evidence="1 2" key="1">
    <citation type="submission" date="2024-08" db="EMBL/GenBank/DDBJ databases">
        <title>Clostridium lapicellarii sp. nov., and Clostridium renhuaiense sp. nov., two species isolated from the mud in a fermentation cellar used for producing sauce-flavour Chinese liquors.</title>
        <authorList>
            <person name="Yang F."/>
            <person name="Wang H."/>
            <person name="Chen L.Q."/>
            <person name="Zhou N."/>
            <person name="Lu J.J."/>
            <person name="Pu X.X."/>
            <person name="Wan B."/>
            <person name="Wang L."/>
            <person name="Liu S.J."/>
        </authorList>
    </citation>
    <scope>NUCLEOTIDE SEQUENCE [LARGE SCALE GENOMIC DNA]</scope>
    <source>
        <strain evidence="1 2">MT-113</strain>
    </source>
</reference>
<dbReference type="InterPro" id="IPR047707">
    <property type="entry name" value="VdcD-like"/>
</dbReference>
<keyword evidence="2" id="KW-1185">Reference proteome</keyword>
<dbReference type="Proteomes" id="UP001565220">
    <property type="component" value="Unassembled WGS sequence"/>
</dbReference>
<accession>A0ABV4E0J3</accession>
<evidence type="ECO:0000313" key="2">
    <source>
        <dbReference type="Proteomes" id="UP001565220"/>
    </source>
</evidence>